<proteinExistence type="predicted"/>
<protein>
    <submittedName>
        <fullName evidence="1">Uncharacterized protein</fullName>
    </submittedName>
</protein>
<organism evidence="1">
    <name type="scientific">marine sediment metagenome</name>
    <dbReference type="NCBI Taxonomy" id="412755"/>
    <lineage>
        <taxon>unclassified sequences</taxon>
        <taxon>metagenomes</taxon>
        <taxon>ecological metagenomes</taxon>
    </lineage>
</organism>
<name>X0UDZ2_9ZZZZ</name>
<comment type="caution">
    <text evidence="1">The sequence shown here is derived from an EMBL/GenBank/DDBJ whole genome shotgun (WGS) entry which is preliminary data.</text>
</comment>
<dbReference type="AlphaFoldDB" id="X0UDZ2"/>
<dbReference type="EMBL" id="BARS01022782">
    <property type="protein sequence ID" value="GAG03954.1"/>
    <property type="molecule type" value="Genomic_DNA"/>
</dbReference>
<evidence type="ECO:0000313" key="1">
    <source>
        <dbReference type="EMBL" id="GAG03954.1"/>
    </source>
</evidence>
<reference evidence="1" key="1">
    <citation type="journal article" date="2014" name="Front. Microbiol.">
        <title>High frequency of phylogenetically diverse reductive dehalogenase-homologous genes in deep subseafloor sedimentary metagenomes.</title>
        <authorList>
            <person name="Kawai M."/>
            <person name="Futagami T."/>
            <person name="Toyoda A."/>
            <person name="Takaki Y."/>
            <person name="Nishi S."/>
            <person name="Hori S."/>
            <person name="Arai W."/>
            <person name="Tsubouchi T."/>
            <person name="Morono Y."/>
            <person name="Uchiyama I."/>
            <person name="Ito T."/>
            <person name="Fujiyama A."/>
            <person name="Inagaki F."/>
            <person name="Takami H."/>
        </authorList>
    </citation>
    <scope>NUCLEOTIDE SEQUENCE</scope>
    <source>
        <strain evidence="1">Expedition CK06-06</strain>
    </source>
</reference>
<gene>
    <name evidence="1" type="ORF">S01H1_36372</name>
</gene>
<accession>X0UDZ2</accession>
<sequence>MASSTPVNSETAPLASTIHYEFPAWGDMPPVKVTWYDGGLMLPRPDELEEGRRMEDGSGVILIGDHAKIMCNT</sequence>